<feature type="transmembrane region" description="Helical" evidence="1">
    <location>
        <begin position="87"/>
        <end position="103"/>
    </location>
</feature>
<organism evidence="3 4">
    <name type="scientific">Marinifilum breve</name>
    <dbReference type="NCBI Taxonomy" id="2184082"/>
    <lineage>
        <taxon>Bacteria</taxon>
        <taxon>Pseudomonadati</taxon>
        <taxon>Bacteroidota</taxon>
        <taxon>Bacteroidia</taxon>
        <taxon>Marinilabiliales</taxon>
        <taxon>Marinifilaceae</taxon>
    </lineage>
</organism>
<evidence type="ECO:0000259" key="2">
    <source>
        <dbReference type="Pfam" id="PF22570"/>
    </source>
</evidence>
<protein>
    <recommendedName>
        <fullName evidence="2">LiaF transmembrane domain-containing protein</fullName>
    </recommendedName>
</protein>
<dbReference type="RefSeq" id="WP_110358908.1">
    <property type="nucleotide sequence ID" value="NZ_QFLI01000001.1"/>
</dbReference>
<feature type="domain" description="LiaF transmembrane" evidence="2">
    <location>
        <begin position="11"/>
        <end position="106"/>
    </location>
</feature>
<keyword evidence="1" id="KW-0812">Transmembrane</keyword>
<dbReference type="Proteomes" id="UP000248079">
    <property type="component" value="Unassembled WGS sequence"/>
</dbReference>
<name>A0A2V4A1V7_9BACT</name>
<evidence type="ECO:0000256" key="1">
    <source>
        <dbReference type="SAM" id="Phobius"/>
    </source>
</evidence>
<accession>A0A2V4A1V7</accession>
<dbReference type="EMBL" id="QFLI01000001">
    <property type="protein sequence ID" value="PXY02749.1"/>
    <property type="molecule type" value="Genomic_DNA"/>
</dbReference>
<proteinExistence type="predicted"/>
<evidence type="ECO:0000313" key="3">
    <source>
        <dbReference type="EMBL" id="PXY02749.1"/>
    </source>
</evidence>
<keyword evidence="4" id="KW-1185">Reference proteome</keyword>
<feature type="transmembrane region" description="Helical" evidence="1">
    <location>
        <begin position="9"/>
        <end position="26"/>
    </location>
</feature>
<feature type="transmembrane region" description="Helical" evidence="1">
    <location>
        <begin position="63"/>
        <end position="81"/>
    </location>
</feature>
<reference evidence="3 4" key="1">
    <citation type="submission" date="2018-05" db="EMBL/GenBank/DDBJ databases">
        <title>Marinifilum breve JC075T sp. nov., a marine bacterium isolated from Yongle Blue Hole in the South China Sea.</title>
        <authorList>
            <person name="Fu T."/>
        </authorList>
    </citation>
    <scope>NUCLEOTIDE SEQUENCE [LARGE SCALE GENOMIC DNA]</scope>
    <source>
        <strain evidence="3 4">JC075</strain>
    </source>
</reference>
<dbReference type="Pfam" id="PF22570">
    <property type="entry name" value="LiaF-TM"/>
    <property type="match status" value="1"/>
</dbReference>
<gene>
    <name evidence="3" type="ORF">DF185_01245</name>
</gene>
<comment type="caution">
    <text evidence="3">The sequence shown here is derived from an EMBL/GenBank/DDBJ whole genome shotgun (WGS) entry which is preliminary data.</text>
</comment>
<feature type="transmembrane region" description="Helical" evidence="1">
    <location>
        <begin position="38"/>
        <end position="56"/>
    </location>
</feature>
<dbReference type="AlphaFoldDB" id="A0A2V4A1V7"/>
<keyword evidence="1" id="KW-0472">Membrane</keyword>
<evidence type="ECO:0000313" key="4">
    <source>
        <dbReference type="Proteomes" id="UP000248079"/>
    </source>
</evidence>
<keyword evidence="1" id="KW-1133">Transmembrane helix</keyword>
<dbReference type="InterPro" id="IPR054331">
    <property type="entry name" value="LiaF_TM"/>
</dbReference>
<sequence length="112" mass="13012">MDEHRRNKSLFVGIGLIIVGVVVMLERLNFHSDFIWTWLYRWESILILVGLLSIIIKRKILGGFAAIAVGSYFLLDEMIFLPMNWEIWFLPIVLIVAGLAYIFQPITKDCKK</sequence>
<dbReference type="OrthoDB" id="1120776at2"/>